<accession>A0ABS9GYZ5</accession>
<evidence type="ECO:0000313" key="5">
    <source>
        <dbReference type="Proteomes" id="UP001649381"/>
    </source>
</evidence>
<name>A0ABS9GYZ5_9BACL</name>
<sequence>MDQQNGVQIEDLLKLKFVSDPQLSPDGKRLVYVVKEINEDKKYQSNLYMMDVATKKVARWTSGKSMDINPRWSPDGSELLFLSNRTEKMQVWTISASGGEPEIVTDMDHGVSNPSWHPEGHSILYQFTNKKDEENGPIIVDQLRYKADGKPSLTSQSYEQVAQITLDTKEIKVLLEGDADYVYSSYTNDGSGIVYVKFEEDEPESYIQSKVYVYEFDQKPKAISEIKGTLSHPVCSPDGRYIAYVGHDQKYSHATYNELFVYDRESDSTQCLTGKLDIQIGDVMISDLHSIDMSPSLTWSNNSEQLYFLASEFGNTELYAIDLFGNVDKMVEGDRHIYQYAMDDDAKDVYLAISTPAHPGDLVRHDINSLMEEPLTYHNEKLLCNITLSIPEPVQYPSQDGTVIHGWMLKPNDFKAGEKYPMILYIHGGPHMMYGNTFFHEFQCLTAKGYAVLYLNPRGSHGYGQTFVNGCRGDYGGGDYHDLMSGVDHAIESFNWIDSEELYVTGGSYGGFMTNWIVGNTNRFKAAVTQRSICNWQSFYGVSDIGYFFTKGEIGVHMEEDPEKLWYHSPIRFVKHIETPLLIIHGEKDYRCPIEQAEQLYIALKQQKKPTRLVRFPDADHNLSRNGDPAMRMARLEQISGWFDHYRLIPKTSRVANI</sequence>
<dbReference type="Proteomes" id="UP001649381">
    <property type="component" value="Unassembled WGS sequence"/>
</dbReference>
<dbReference type="PANTHER" id="PTHR42776">
    <property type="entry name" value="SERINE PEPTIDASE S9 FAMILY MEMBER"/>
    <property type="match status" value="1"/>
</dbReference>
<keyword evidence="2" id="KW-0720">Serine protease</keyword>
<reference evidence="4 5" key="1">
    <citation type="submission" date="2022-01" db="EMBL/GenBank/DDBJ databases">
        <title>Alkalihalobacillus sp. EGI L200015, a novel bacterium isolated from a salt lake sediment.</title>
        <authorList>
            <person name="Gao L."/>
            <person name="Fang B.-Z."/>
            <person name="Li W.-J."/>
        </authorList>
    </citation>
    <scope>NUCLEOTIDE SEQUENCE [LARGE SCALE GENOMIC DNA]</scope>
    <source>
        <strain evidence="4 5">KCTC 12718</strain>
    </source>
</reference>
<dbReference type="InterPro" id="IPR011042">
    <property type="entry name" value="6-blade_b-propeller_TolB-like"/>
</dbReference>
<feature type="domain" description="Peptidase S9 prolyl oligopeptidase catalytic" evidence="3">
    <location>
        <begin position="437"/>
        <end position="646"/>
    </location>
</feature>
<dbReference type="InterPro" id="IPR029058">
    <property type="entry name" value="AB_hydrolase_fold"/>
</dbReference>
<organism evidence="4 5">
    <name type="scientific">Pseudalkalibacillus berkeleyi</name>
    <dbReference type="NCBI Taxonomy" id="1069813"/>
    <lineage>
        <taxon>Bacteria</taxon>
        <taxon>Bacillati</taxon>
        <taxon>Bacillota</taxon>
        <taxon>Bacilli</taxon>
        <taxon>Bacillales</taxon>
        <taxon>Fictibacillaceae</taxon>
        <taxon>Pseudalkalibacillus</taxon>
    </lineage>
</organism>
<dbReference type="SUPFAM" id="SSF53474">
    <property type="entry name" value="alpha/beta-Hydrolases"/>
    <property type="match status" value="1"/>
</dbReference>
<dbReference type="PANTHER" id="PTHR42776:SF27">
    <property type="entry name" value="DIPEPTIDYL PEPTIDASE FAMILY MEMBER 6"/>
    <property type="match status" value="1"/>
</dbReference>
<dbReference type="InterPro" id="IPR011659">
    <property type="entry name" value="WD40"/>
</dbReference>
<evidence type="ECO:0000256" key="1">
    <source>
        <dbReference type="ARBA" id="ARBA00022801"/>
    </source>
</evidence>
<evidence type="ECO:0000256" key="2">
    <source>
        <dbReference type="ARBA" id="ARBA00022825"/>
    </source>
</evidence>
<evidence type="ECO:0000313" key="4">
    <source>
        <dbReference type="EMBL" id="MCF6136718.1"/>
    </source>
</evidence>
<dbReference type="EMBL" id="JAKIJS010000001">
    <property type="protein sequence ID" value="MCF6136718.1"/>
    <property type="molecule type" value="Genomic_DNA"/>
</dbReference>
<proteinExistence type="predicted"/>
<dbReference type="Pfam" id="PF00326">
    <property type="entry name" value="Peptidase_S9"/>
    <property type="match status" value="1"/>
</dbReference>
<evidence type="ECO:0000259" key="3">
    <source>
        <dbReference type="Pfam" id="PF00326"/>
    </source>
</evidence>
<keyword evidence="1" id="KW-0378">Hydrolase</keyword>
<dbReference type="Gene3D" id="2.120.10.30">
    <property type="entry name" value="TolB, C-terminal domain"/>
    <property type="match status" value="2"/>
</dbReference>
<dbReference type="RefSeq" id="WP_236331706.1">
    <property type="nucleotide sequence ID" value="NZ_JAKIJS010000001.1"/>
</dbReference>
<keyword evidence="5" id="KW-1185">Reference proteome</keyword>
<comment type="caution">
    <text evidence="4">The sequence shown here is derived from an EMBL/GenBank/DDBJ whole genome shotgun (WGS) entry which is preliminary data.</text>
</comment>
<dbReference type="Pfam" id="PF07676">
    <property type="entry name" value="PD40"/>
    <property type="match status" value="1"/>
</dbReference>
<dbReference type="InterPro" id="IPR001375">
    <property type="entry name" value="Peptidase_S9_cat"/>
</dbReference>
<dbReference type="SUPFAM" id="SSF82171">
    <property type="entry name" value="DPP6 N-terminal domain-like"/>
    <property type="match status" value="1"/>
</dbReference>
<gene>
    <name evidence="4" type="ORF">L2716_03185</name>
</gene>
<keyword evidence="2" id="KW-0645">Protease</keyword>
<dbReference type="Gene3D" id="3.40.50.1820">
    <property type="entry name" value="alpha/beta hydrolase"/>
    <property type="match status" value="1"/>
</dbReference>
<protein>
    <submittedName>
        <fullName evidence="4">S9 family peptidase</fullName>
    </submittedName>
</protein>